<dbReference type="EMBL" id="JAADYS010002657">
    <property type="protein sequence ID" value="KAF4456612.1"/>
    <property type="molecule type" value="Genomic_DNA"/>
</dbReference>
<evidence type="ECO:0000313" key="3">
    <source>
        <dbReference type="Proteomes" id="UP000554235"/>
    </source>
</evidence>
<evidence type="ECO:0000256" key="1">
    <source>
        <dbReference type="SAM" id="MobiDB-lite"/>
    </source>
</evidence>
<gene>
    <name evidence="2" type="ORF">FALBO_15370</name>
</gene>
<keyword evidence="3" id="KW-1185">Reference proteome</keyword>
<comment type="caution">
    <text evidence="2">The sequence shown here is derived from an EMBL/GenBank/DDBJ whole genome shotgun (WGS) entry which is preliminary data.</text>
</comment>
<feature type="compositionally biased region" description="Basic and acidic residues" evidence="1">
    <location>
        <begin position="28"/>
        <end position="48"/>
    </location>
</feature>
<sequence>MSRITAPASKLARTLAESHRSGAVLMPKYDELLRAPRRPSEQMQHSDSRGLTTTHRPTPQPSIANRTRPLMQTFHSSAPSKAPVAHVDTTVLPKIHPVPSSGEPIPRVPLLPDNYGAHHHSLSDAADLSRGNRPIILAIDPDVVVPGAPMADMNGATIDGIDIKFVHEPEPAAATAHDPDQSTIIKDLWRGMMDDVFGAKPQPQKH</sequence>
<dbReference type="Proteomes" id="UP000554235">
    <property type="component" value="Unassembled WGS sequence"/>
</dbReference>
<dbReference type="OrthoDB" id="3993201at2759"/>
<feature type="compositionally biased region" description="Polar residues" evidence="1">
    <location>
        <begin position="49"/>
        <end position="64"/>
    </location>
</feature>
<accession>A0A8H4KUU3</accession>
<reference evidence="2 3" key="1">
    <citation type="submission" date="2020-01" db="EMBL/GenBank/DDBJ databases">
        <title>Identification and distribution of gene clusters putatively required for synthesis of sphingolipid metabolism inhibitors in phylogenetically diverse species of the filamentous fungus Fusarium.</title>
        <authorList>
            <person name="Kim H.-S."/>
            <person name="Busman M."/>
            <person name="Brown D.W."/>
            <person name="Divon H."/>
            <person name="Uhlig S."/>
            <person name="Proctor R.H."/>
        </authorList>
    </citation>
    <scope>NUCLEOTIDE SEQUENCE [LARGE SCALE GENOMIC DNA]</scope>
    <source>
        <strain evidence="2 3">NRRL 20459</strain>
    </source>
</reference>
<name>A0A8H4KUU3_9HYPO</name>
<protein>
    <submittedName>
        <fullName evidence="2">Uncharacterized protein</fullName>
    </submittedName>
</protein>
<proteinExistence type="predicted"/>
<organism evidence="2 3">
    <name type="scientific">Fusarium albosuccineum</name>
    <dbReference type="NCBI Taxonomy" id="1237068"/>
    <lineage>
        <taxon>Eukaryota</taxon>
        <taxon>Fungi</taxon>
        <taxon>Dikarya</taxon>
        <taxon>Ascomycota</taxon>
        <taxon>Pezizomycotina</taxon>
        <taxon>Sordariomycetes</taxon>
        <taxon>Hypocreomycetidae</taxon>
        <taxon>Hypocreales</taxon>
        <taxon>Nectriaceae</taxon>
        <taxon>Fusarium</taxon>
        <taxon>Fusarium decemcellulare species complex</taxon>
    </lineage>
</organism>
<dbReference type="AlphaFoldDB" id="A0A8H4KUU3"/>
<evidence type="ECO:0000313" key="2">
    <source>
        <dbReference type="EMBL" id="KAF4456612.1"/>
    </source>
</evidence>
<feature type="region of interest" description="Disordered" evidence="1">
    <location>
        <begin position="1"/>
        <end position="64"/>
    </location>
</feature>